<dbReference type="InParanoid" id="A0A5J5FA20"/>
<keyword evidence="2" id="KW-1185">Reference proteome</keyword>
<proteinExistence type="predicted"/>
<dbReference type="EMBL" id="VXIS01000006">
    <property type="protein sequence ID" value="KAA8914405.1"/>
    <property type="molecule type" value="Genomic_DNA"/>
</dbReference>
<dbReference type="AlphaFoldDB" id="A0A5J5FA20"/>
<name>A0A5J5FA20_9PEZI</name>
<protein>
    <submittedName>
        <fullName evidence="1">Uncharacterized protein</fullName>
    </submittedName>
</protein>
<evidence type="ECO:0000313" key="2">
    <source>
        <dbReference type="Proteomes" id="UP000326924"/>
    </source>
</evidence>
<accession>A0A5J5FA20</accession>
<sequence>MALMQGPSQSSRCRFKLTMCPEAHLLLGMEEYPATLQGMPPWHLSGDCLPRRAGSPHRALMGALYLVKCSNGTTQHRANRVGIHSNRPCVPKDTHCQSLHDAKAGQAVLDGFPLW</sequence>
<reference evidence="1 2" key="1">
    <citation type="submission" date="2019-09" db="EMBL/GenBank/DDBJ databases">
        <title>Draft genome of the ectomycorrhizal ascomycete Sphaerosporella brunnea.</title>
        <authorList>
            <consortium name="DOE Joint Genome Institute"/>
            <person name="Benucci G.M."/>
            <person name="Marozzi G."/>
            <person name="Antonielli L."/>
            <person name="Sanchez S."/>
            <person name="Marco P."/>
            <person name="Wang X."/>
            <person name="Falini L.B."/>
            <person name="Barry K."/>
            <person name="Haridas S."/>
            <person name="Lipzen A."/>
            <person name="Labutti K."/>
            <person name="Grigoriev I.V."/>
            <person name="Murat C."/>
            <person name="Martin F."/>
            <person name="Albertini E."/>
            <person name="Donnini D."/>
            <person name="Bonito G."/>
        </authorList>
    </citation>
    <scope>NUCLEOTIDE SEQUENCE [LARGE SCALE GENOMIC DNA]</scope>
    <source>
        <strain evidence="1 2">Sb_GMNB300</strain>
    </source>
</reference>
<evidence type="ECO:0000313" key="1">
    <source>
        <dbReference type="EMBL" id="KAA8914405.1"/>
    </source>
</evidence>
<dbReference type="Proteomes" id="UP000326924">
    <property type="component" value="Unassembled WGS sequence"/>
</dbReference>
<organism evidence="1 2">
    <name type="scientific">Sphaerosporella brunnea</name>
    <dbReference type="NCBI Taxonomy" id="1250544"/>
    <lineage>
        <taxon>Eukaryota</taxon>
        <taxon>Fungi</taxon>
        <taxon>Dikarya</taxon>
        <taxon>Ascomycota</taxon>
        <taxon>Pezizomycotina</taxon>
        <taxon>Pezizomycetes</taxon>
        <taxon>Pezizales</taxon>
        <taxon>Pyronemataceae</taxon>
        <taxon>Sphaerosporella</taxon>
    </lineage>
</organism>
<comment type="caution">
    <text evidence="1">The sequence shown here is derived from an EMBL/GenBank/DDBJ whole genome shotgun (WGS) entry which is preliminary data.</text>
</comment>
<gene>
    <name evidence="1" type="ORF">FN846DRAFT_886021</name>
</gene>